<dbReference type="KEGG" id="kmn:HW532_01760"/>
<keyword evidence="3" id="KW-0436">Ligase</keyword>
<dbReference type="Pfam" id="PF13193">
    <property type="entry name" value="AMP-binding_C"/>
    <property type="match status" value="1"/>
</dbReference>
<feature type="domain" description="AMP-dependent synthetase/ligase" evidence="1">
    <location>
        <begin position="48"/>
        <end position="439"/>
    </location>
</feature>
<dbReference type="PANTHER" id="PTHR43767:SF1">
    <property type="entry name" value="NONRIBOSOMAL PEPTIDE SYNTHASE PES1 (EUROFUNG)-RELATED"/>
    <property type="match status" value="1"/>
</dbReference>
<dbReference type="AlphaFoldDB" id="A0A7S8C1C2"/>
<proteinExistence type="predicted"/>
<dbReference type="GO" id="GO:0016878">
    <property type="term" value="F:acid-thiol ligase activity"/>
    <property type="evidence" value="ECO:0007669"/>
    <property type="project" value="UniProtKB-ARBA"/>
</dbReference>
<organism evidence="3 4">
    <name type="scientific">Kaustia mangrovi</name>
    <dbReference type="NCBI Taxonomy" id="2593653"/>
    <lineage>
        <taxon>Bacteria</taxon>
        <taxon>Pseudomonadati</taxon>
        <taxon>Pseudomonadota</taxon>
        <taxon>Alphaproteobacteria</taxon>
        <taxon>Hyphomicrobiales</taxon>
        <taxon>Parvibaculaceae</taxon>
        <taxon>Kaustia</taxon>
    </lineage>
</organism>
<dbReference type="SUPFAM" id="SSF56801">
    <property type="entry name" value="Acetyl-CoA synthetase-like"/>
    <property type="match status" value="1"/>
</dbReference>
<reference evidence="3 4" key="1">
    <citation type="submission" date="2020-06" db="EMBL/GenBank/DDBJ databases">
        <title>Genome sequence of 2 isolates from Red Sea Mangroves.</title>
        <authorList>
            <person name="Sefrji F."/>
            <person name="Michoud G."/>
            <person name="Merlino G."/>
            <person name="Daffonchio D."/>
        </authorList>
    </citation>
    <scope>NUCLEOTIDE SEQUENCE [LARGE SCALE GENOMIC DNA]</scope>
    <source>
        <strain evidence="3 4">R1DC25</strain>
    </source>
</reference>
<dbReference type="InterPro" id="IPR042099">
    <property type="entry name" value="ANL_N_sf"/>
</dbReference>
<dbReference type="Gene3D" id="3.40.50.12780">
    <property type="entry name" value="N-terminal domain of ligase-like"/>
    <property type="match status" value="1"/>
</dbReference>
<dbReference type="InterPro" id="IPR050237">
    <property type="entry name" value="ATP-dep_AMP-bd_enzyme"/>
</dbReference>
<dbReference type="Proteomes" id="UP000593594">
    <property type="component" value="Chromosome"/>
</dbReference>
<dbReference type="InterPro" id="IPR045851">
    <property type="entry name" value="AMP-bd_C_sf"/>
</dbReference>
<dbReference type="CDD" id="cd05936">
    <property type="entry name" value="FC-FACS_FadD_like"/>
    <property type="match status" value="1"/>
</dbReference>
<dbReference type="Gene3D" id="3.30.300.30">
    <property type="match status" value="1"/>
</dbReference>
<dbReference type="InterPro" id="IPR020845">
    <property type="entry name" value="AMP-binding_CS"/>
</dbReference>
<dbReference type="Pfam" id="PF00501">
    <property type="entry name" value="AMP-binding"/>
    <property type="match status" value="1"/>
</dbReference>
<keyword evidence="4" id="KW-1185">Reference proteome</keyword>
<dbReference type="InterPro" id="IPR000873">
    <property type="entry name" value="AMP-dep_synth/lig_dom"/>
</dbReference>
<dbReference type="PANTHER" id="PTHR43767">
    <property type="entry name" value="LONG-CHAIN-FATTY-ACID--COA LIGASE"/>
    <property type="match status" value="1"/>
</dbReference>
<evidence type="ECO:0000313" key="4">
    <source>
        <dbReference type="Proteomes" id="UP000593594"/>
    </source>
</evidence>
<gene>
    <name evidence="3" type="ORF">HW532_01760</name>
</gene>
<protein>
    <submittedName>
        <fullName evidence="3">Long-chain fatty acid--CoA ligase</fullName>
    </submittedName>
</protein>
<accession>A0A7S8C1C2</accession>
<feature type="domain" description="AMP-binding enzyme C-terminal" evidence="2">
    <location>
        <begin position="490"/>
        <end position="564"/>
    </location>
</feature>
<evidence type="ECO:0000259" key="1">
    <source>
        <dbReference type="Pfam" id="PF00501"/>
    </source>
</evidence>
<sequence length="586" mass="64172">MGGVAVAGQAPGEPRAGDAHADFPWLGSYPDGIDWHADLPPRPLHDIFDEAVRRHSSRPCTIFLGQTLSYGEIGELTERLAAGLSRAGLEPGTRVALVLPNTPYYIVAYYALLKLGAVVVNVNPLYTVEEMDHQFRDAGCEMAVTLDLAMLFDKVHALVERGTIPHALVCPFADLLPTVKKWLFRLFKRREVADTAAAVRADSLLHFRELTGTSGTYPRHEPDIGSDLAVLQYTGGTTGTPKGAMLTHANLSANIQQISLWFAGAREGEEVMLAVLPFFHVFGMTGVMNFGLSQGYSLVLMPRFDLDEAIGLIRRYRPTILPGVPTLFNALMNSETLSGEDLSSLSYCVSGGAPLPLEVRRGFEERAQCSLVEGYGLSETSPVTNLNPFKGLRKDGSIGQPVPGTVEEIRSLDDPASPVPPGEKGELCIAGPQVMKGYWNNEAETEQSFTGAFFRTGDVGYMDEDGFVYLVDRIKDIIVCSGFNVYPRRIEEAIYEHPAVEETTVVGVSDDYRGETPKAYIRLRAGQSLGEDELRAFLEPKLSKIEMPDYFEFRDELPKTLVGKLSKKELREGADSGDESDGKADP</sequence>
<dbReference type="PROSITE" id="PS00455">
    <property type="entry name" value="AMP_BINDING"/>
    <property type="match status" value="1"/>
</dbReference>
<dbReference type="InterPro" id="IPR025110">
    <property type="entry name" value="AMP-bd_C"/>
</dbReference>
<dbReference type="EMBL" id="CP058214">
    <property type="protein sequence ID" value="QPC41559.1"/>
    <property type="molecule type" value="Genomic_DNA"/>
</dbReference>
<evidence type="ECO:0000313" key="3">
    <source>
        <dbReference type="EMBL" id="QPC41559.1"/>
    </source>
</evidence>
<name>A0A7S8C1C2_9HYPH</name>
<evidence type="ECO:0000259" key="2">
    <source>
        <dbReference type="Pfam" id="PF13193"/>
    </source>
</evidence>